<reference evidence="1 2" key="1">
    <citation type="submission" date="2019-02" db="EMBL/GenBank/DDBJ databases">
        <title>Prokaryotic population dynamics and viral predation in marine succession experiment using metagenomics: the confinement effect.</title>
        <authorList>
            <person name="Haro-Moreno J.M."/>
            <person name="Rodriguez-Valera F."/>
            <person name="Lopez-Perez M."/>
        </authorList>
    </citation>
    <scope>NUCLEOTIDE SEQUENCE [LARGE SCALE GENOMIC DNA]</scope>
    <source>
        <strain evidence="1">MED-G163</strain>
    </source>
</reference>
<sequence>MKYLTTIFLTLILVVSCSDSSVQESDNSSPASPYVEYVWHSAGANFNAENLAMLITKWNDIIDSTSCEMNGANILTPTEKNENYDFVWVLLWPSVDARDACWDDWTLNHAAE</sequence>
<evidence type="ECO:0000313" key="2">
    <source>
        <dbReference type="Proteomes" id="UP000315782"/>
    </source>
</evidence>
<name>A0A520MEE6_9GAMM</name>
<proteinExistence type="predicted"/>
<dbReference type="EMBL" id="SHBI01000033">
    <property type="protein sequence ID" value="RZO19589.1"/>
    <property type="molecule type" value="Genomic_DNA"/>
</dbReference>
<gene>
    <name evidence="1" type="ORF">EVA96_03635</name>
</gene>
<accession>A0A520MEE6</accession>
<feature type="non-terminal residue" evidence="1">
    <location>
        <position position="112"/>
    </location>
</feature>
<protein>
    <submittedName>
        <fullName evidence="1">Uncharacterized protein</fullName>
    </submittedName>
</protein>
<comment type="caution">
    <text evidence="1">The sequence shown here is derived from an EMBL/GenBank/DDBJ whole genome shotgun (WGS) entry which is preliminary data.</text>
</comment>
<dbReference type="AlphaFoldDB" id="A0A520MEE6"/>
<dbReference type="Proteomes" id="UP000315782">
    <property type="component" value="Unassembled WGS sequence"/>
</dbReference>
<evidence type="ECO:0000313" key="1">
    <source>
        <dbReference type="EMBL" id="RZO19589.1"/>
    </source>
</evidence>
<dbReference type="PROSITE" id="PS51257">
    <property type="entry name" value="PROKAR_LIPOPROTEIN"/>
    <property type="match status" value="1"/>
</dbReference>
<organism evidence="1 2">
    <name type="scientific">SAR86 cluster bacterium</name>
    <dbReference type="NCBI Taxonomy" id="2030880"/>
    <lineage>
        <taxon>Bacteria</taxon>
        <taxon>Pseudomonadati</taxon>
        <taxon>Pseudomonadota</taxon>
        <taxon>Gammaproteobacteria</taxon>
        <taxon>SAR86 cluster</taxon>
    </lineage>
</organism>